<evidence type="ECO:0000313" key="2">
    <source>
        <dbReference type="Proteomes" id="UP000186456"/>
    </source>
</evidence>
<accession>A0A1H0KQT8</accession>
<sequence>MRLPLTRANGYPKTVRAVESGSKERSDRTRDAFQLLQYSAVSLARL</sequence>
<name>A0A1H0KQT8_MICTS</name>
<organism evidence="1 2">
    <name type="scientific">Microbacterium testaceum (strain StLB037)</name>
    <dbReference type="NCBI Taxonomy" id="979556"/>
    <lineage>
        <taxon>Bacteria</taxon>
        <taxon>Bacillati</taxon>
        <taxon>Actinomycetota</taxon>
        <taxon>Actinomycetes</taxon>
        <taxon>Micrococcales</taxon>
        <taxon>Microbacteriaceae</taxon>
        <taxon>Microbacterium</taxon>
    </lineage>
</organism>
<evidence type="ECO:0000313" key="1">
    <source>
        <dbReference type="EMBL" id="SDO58327.1"/>
    </source>
</evidence>
<gene>
    <name evidence="1" type="ORF">SAMN04487788_0135</name>
</gene>
<dbReference type="EMBL" id="FNJN01000001">
    <property type="protein sequence ID" value="SDO58327.1"/>
    <property type="molecule type" value="Genomic_DNA"/>
</dbReference>
<proteinExistence type="predicted"/>
<dbReference type="AlphaFoldDB" id="A0A1H0KQT8"/>
<reference evidence="1 2" key="1">
    <citation type="submission" date="2016-10" db="EMBL/GenBank/DDBJ databases">
        <authorList>
            <person name="de Groot N.N."/>
        </authorList>
    </citation>
    <scope>NUCLEOTIDE SEQUENCE [LARGE SCALE GENOMIC DNA]</scope>
    <source>
        <strain evidence="1 2">StLB037</strain>
    </source>
</reference>
<dbReference type="Proteomes" id="UP000186456">
    <property type="component" value="Unassembled WGS sequence"/>
</dbReference>
<protein>
    <submittedName>
        <fullName evidence="1">Uncharacterized protein</fullName>
    </submittedName>
</protein>